<dbReference type="PIRSF" id="PIRSF029208">
    <property type="entry name" value="Phage_tail_GPU"/>
    <property type="match status" value="1"/>
</dbReference>
<gene>
    <name evidence="1" type="ORF">KQ249_07375</name>
</gene>
<dbReference type="InterPro" id="IPR016912">
    <property type="entry name" value="Phage_P2_GpU"/>
</dbReference>
<organism evidence="1 2">
    <name type="scientific">Marinobacter adhaerens</name>
    <dbReference type="NCBI Taxonomy" id="1033846"/>
    <lineage>
        <taxon>Bacteria</taxon>
        <taxon>Pseudomonadati</taxon>
        <taxon>Pseudomonadota</taxon>
        <taxon>Gammaproteobacteria</taxon>
        <taxon>Pseudomonadales</taxon>
        <taxon>Marinobacteraceae</taxon>
        <taxon>Marinobacter</taxon>
    </lineage>
</organism>
<keyword evidence="2" id="KW-1185">Reference proteome</keyword>
<dbReference type="GeneID" id="78559252"/>
<evidence type="ECO:0000313" key="1">
    <source>
        <dbReference type="EMBL" id="QWV14404.1"/>
    </source>
</evidence>
<dbReference type="Pfam" id="PF06995">
    <property type="entry name" value="Phage_P2_GpU"/>
    <property type="match status" value="1"/>
</dbReference>
<dbReference type="InterPro" id="IPR009734">
    <property type="entry name" value="Myoviridae_GpU"/>
</dbReference>
<dbReference type="RefSeq" id="WP_014576167.1">
    <property type="nucleotide sequence ID" value="NZ_CP076686.1"/>
</dbReference>
<accession>A0ABX8IPE1</accession>
<sequence>MADVMMKLGQFTFSVDTAAYQSLNRVTEYRWAQQDRIGQSPALQDVGPGSDTINLQGVIYPAHKGGLGQIDTMRSEAGKRKPLILVDGRGRVHGRWVIERVEEEQGVFAAAGAPRKQNFRMQLRKYDDGA</sequence>
<evidence type="ECO:0000313" key="2">
    <source>
        <dbReference type="Proteomes" id="UP000683442"/>
    </source>
</evidence>
<dbReference type="EMBL" id="CP076686">
    <property type="protein sequence ID" value="QWV14404.1"/>
    <property type="molecule type" value="Genomic_DNA"/>
</dbReference>
<dbReference type="Proteomes" id="UP000683442">
    <property type="component" value="Chromosome"/>
</dbReference>
<proteinExistence type="predicted"/>
<name>A0ABX8IPE1_9GAMM</name>
<protein>
    <submittedName>
        <fullName evidence="1">Phage tail protein</fullName>
    </submittedName>
</protein>
<reference evidence="1 2" key="1">
    <citation type="submission" date="2021-06" db="EMBL/GenBank/DDBJ databases">
        <title>Microbial metabolic specificity influences pelagic lipid remineralization.</title>
        <authorList>
            <person name="Behrendt L."/>
            <person name="Hunter J.E."/>
            <person name="Alcolombri U."/>
            <person name="Smriga S."/>
            <person name="Mincer T."/>
            <person name="Lowenstein D.P."/>
            <person name="Peaudecerf F.J."/>
            <person name="Fernandez V.I."/>
            <person name="Fredricks H."/>
            <person name="Almblad H."/>
            <person name="Harrison J.J."/>
            <person name="Stocker R."/>
            <person name="Van Mooy B.A.S."/>
        </authorList>
    </citation>
    <scope>NUCLEOTIDE SEQUENCE [LARGE SCALE GENOMIC DNA]</scope>
    <source>
        <strain evidence="1 2">HP15-B</strain>
    </source>
</reference>